<dbReference type="HOGENOM" id="CLU_3117322_0_0_6"/>
<keyword evidence="1" id="KW-0812">Transmembrane</keyword>
<keyword evidence="1" id="KW-0472">Membrane</keyword>
<protein>
    <submittedName>
        <fullName evidence="2">Uncharacterized protein</fullName>
    </submittedName>
</protein>
<proteinExistence type="predicted"/>
<evidence type="ECO:0000313" key="3">
    <source>
        <dbReference type="Proteomes" id="UP000003692"/>
    </source>
</evidence>
<gene>
    <name evidence="2" type="ORF">EDWATA_01427</name>
</gene>
<sequence>MWLSRRDGKQNAQGAFFVTYFYIIRVVAAPRQKTFVIRRPSSMLRKSLFA</sequence>
<dbReference type="EMBL" id="ADGK01000073">
    <property type="protein sequence ID" value="EFE23549.1"/>
    <property type="molecule type" value="Genomic_DNA"/>
</dbReference>
<dbReference type="Proteomes" id="UP000003692">
    <property type="component" value="Unassembled WGS sequence"/>
</dbReference>
<accession>D4F3W2</accession>
<keyword evidence="1" id="KW-1133">Transmembrane helix</keyword>
<dbReference type="AlphaFoldDB" id="D4F3W2"/>
<feature type="transmembrane region" description="Helical" evidence="1">
    <location>
        <begin position="12"/>
        <end position="29"/>
    </location>
</feature>
<evidence type="ECO:0000256" key="1">
    <source>
        <dbReference type="SAM" id="Phobius"/>
    </source>
</evidence>
<reference evidence="2 3" key="1">
    <citation type="submission" date="2010-02" db="EMBL/GenBank/DDBJ databases">
        <authorList>
            <person name="Weinstock G."/>
            <person name="Sodergren E."/>
            <person name="Clifton S."/>
            <person name="Fulton L."/>
            <person name="Fulton B."/>
            <person name="Courtney L."/>
            <person name="Fronick C."/>
            <person name="Harrison M."/>
            <person name="Strong C."/>
            <person name="Farmer C."/>
            <person name="Delahaunty K."/>
            <person name="Markovic C."/>
            <person name="Hall O."/>
            <person name="Minx P."/>
            <person name="Tomlinson C."/>
            <person name="Mitreva M."/>
            <person name="Nelson J."/>
            <person name="Hou S."/>
            <person name="Wollam A."/>
            <person name="Pepin K.H."/>
            <person name="Johnson M."/>
            <person name="Bhonagiri V."/>
            <person name="Zhang X."/>
            <person name="Suruliraj S."/>
            <person name="Warren W."/>
            <person name="Chinwalla A."/>
            <person name="Mardis E.R."/>
            <person name="Wilson R.K."/>
        </authorList>
    </citation>
    <scope>NUCLEOTIDE SEQUENCE [LARGE SCALE GENOMIC DNA]</scope>
    <source>
        <strain evidence="2 3">ATCC 23685</strain>
    </source>
</reference>
<name>D4F3W2_EDWTA</name>
<organism evidence="2 3">
    <name type="scientific">Edwardsiella tarda ATCC 23685</name>
    <dbReference type="NCBI Taxonomy" id="500638"/>
    <lineage>
        <taxon>Bacteria</taxon>
        <taxon>Pseudomonadati</taxon>
        <taxon>Pseudomonadota</taxon>
        <taxon>Gammaproteobacteria</taxon>
        <taxon>Enterobacterales</taxon>
        <taxon>Hafniaceae</taxon>
        <taxon>Edwardsiella</taxon>
    </lineage>
</organism>
<evidence type="ECO:0000313" key="2">
    <source>
        <dbReference type="EMBL" id="EFE23549.1"/>
    </source>
</evidence>
<comment type="caution">
    <text evidence="2">The sequence shown here is derived from an EMBL/GenBank/DDBJ whole genome shotgun (WGS) entry which is preliminary data.</text>
</comment>